<feature type="transmembrane region" description="Helical" evidence="6">
    <location>
        <begin position="54"/>
        <end position="75"/>
    </location>
</feature>
<reference evidence="9" key="1">
    <citation type="journal article" date="2019" name="Int. J. Syst. Evol. Microbiol.">
        <title>The Global Catalogue of Microorganisms (GCM) 10K type strain sequencing project: providing services to taxonomists for standard genome sequencing and annotation.</title>
        <authorList>
            <consortium name="The Broad Institute Genomics Platform"/>
            <consortium name="The Broad Institute Genome Sequencing Center for Infectious Disease"/>
            <person name="Wu L."/>
            <person name="Ma J."/>
        </authorList>
    </citation>
    <scope>NUCLEOTIDE SEQUENCE [LARGE SCALE GENOMIC DNA]</scope>
    <source>
        <strain evidence="9">CCUG 62982</strain>
    </source>
</reference>
<keyword evidence="5 6" id="KW-0472">Membrane</keyword>
<evidence type="ECO:0000313" key="8">
    <source>
        <dbReference type="EMBL" id="MFD0947851.1"/>
    </source>
</evidence>
<feature type="transmembrane region" description="Helical" evidence="6">
    <location>
        <begin position="257"/>
        <end position="279"/>
    </location>
</feature>
<keyword evidence="4 6" id="KW-1133">Transmembrane helix</keyword>
<evidence type="ECO:0000256" key="6">
    <source>
        <dbReference type="SAM" id="Phobius"/>
    </source>
</evidence>
<comment type="caution">
    <text evidence="8">The sequence shown here is derived from an EMBL/GenBank/DDBJ whole genome shotgun (WGS) entry which is preliminary data.</text>
</comment>
<dbReference type="PROSITE" id="PS50850">
    <property type="entry name" value="MFS"/>
    <property type="match status" value="1"/>
</dbReference>
<organism evidence="8 9">
    <name type="scientific">Sphingomonas canadensis</name>
    <dbReference type="NCBI Taxonomy" id="1219257"/>
    <lineage>
        <taxon>Bacteria</taxon>
        <taxon>Pseudomonadati</taxon>
        <taxon>Pseudomonadota</taxon>
        <taxon>Alphaproteobacteria</taxon>
        <taxon>Sphingomonadales</taxon>
        <taxon>Sphingomonadaceae</taxon>
        <taxon>Sphingomonas</taxon>
    </lineage>
</organism>
<dbReference type="InterPro" id="IPR011701">
    <property type="entry name" value="MFS"/>
</dbReference>
<evidence type="ECO:0000313" key="9">
    <source>
        <dbReference type="Proteomes" id="UP001596977"/>
    </source>
</evidence>
<dbReference type="SUPFAM" id="SSF103473">
    <property type="entry name" value="MFS general substrate transporter"/>
    <property type="match status" value="1"/>
</dbReference>
<feature type="transmembrane region" description="Helical" evidence="6">
    <location>
        <begin position="328"/>
        <end position="353"/>
    </location>
</feature>
<keyword evidence="3 6" id="KW-0812">Transmembrane</keyword>
<feature type="transmembrane region" description="Helical" evidence="6">
    <location>
        <begin position="186"/>
        <end position="205"/>
    </location>
</feature>
<evidence type="ECO:0000256" key="1">
    <source>
        <dbReference type="ARBA" id="ARBA00004141"/>
    </source>
</evidence>
<gene>
    <name evidence="8" type="ORF">ACFQ1E_16025</name>
</gene>
<dbReference type="InterPro" id="IPR020846">
    <property type="entry name" value="MFS_dom"/>
</dbReference>
<dbReference type="PANTHER" id="PTHR23505:SF79">
    <property type="entry name" value="PROTEIN SPINSTER"/>
    <property type="match status" value="1"/>
</dbReference>
<dbReference type="Pfam" id="PF07690">
    <property type="entry name" value="MFS_1"/>
    <property type="match status" value="1"/>
</dbReference>
<keyword evidence="9" id="KW-1185">Reference proteome</keyword>
<feature type="transmembrane region" description="Helical" evidence="6">
    <location>
        <begin position="144"/>
        <end position="166"/>
    </location>
</feature>
<feature type="transmembrane region" description="Helical" evidence="6">
    <location>
        <begin position="373"/>
        <end position="395"/>
    </location>
</feature>
<evidence type="ECO:0000256" key="4">
    <source>
        <dbReference type="ARBA" id="ARBA00022989"/>
    </source>
</evidence>
<comment type="subcellular location">
    <subcellularLocation>
        <location evidence="1">Membrane</location>
        <topology evidence="1">Multi-pass membrane protein</topology>
    </subcellularLocation>
</comment>
<feature type="transmembrane region" description="Helical" evidence="6">
    <location>
        <begin position="433"/>
        <end position="455"/>
    </location>
</feature>
<feature type="domain" description="Major facilitator superfamily (MFS) profile" evidence="7">
    <location>
        <begin position="20"/>
        <end position="528"/>
    </location>
</feature>
<dbReference type="EMBL" id="JBHTJG010000009">
    <property type="protein sequence ID" value="MFD0947851.1"/>
    <property type="molecule type" value="Genomic_DNA"/>
</dbReference>
<name>A0ABW3H8M1_9SPHN</name>
<dbReference type="InterPro" id="IPR044770">
    <property type="entry name" value="MFS_spinster-like"/>
</dbReference>
<proteinExistence type="predicted"/>
<protein>
    <submittedName>
        <fullName evidence="8">MFS transporter</fullName>
    </submittedName>
</protein>
<keyword evidence="2" id="KW-0813">Transport</keyword>
<feature type="transmembrane region" description="Helical" evidence="6">
    <location>
        <begin position="407"/>
        <end position="427"/>
    </location>
</feature>
<feature type="transmembrane region" description="Helical" evidence="6">
    <location>
        <begin position="87"/>
        <end position="105"/>
    </location>
</feature>
<dbReference type="PANTHER" id="PTHR23505">
    <property type="entry name" value="SPINSTER"/>
    <property type="match status" value="1"/>
</dbReference>
<dbReference type="Gene3D" id="1.20.1250.20">
    <property type="entry name" value="MFS general substrate transporter like domains"/>
    <property type="match status" value="2"/>
</dbReference>
<feature type="transmembrane region" description="Helical" evidence="6">
    <location>
        <begin position="467"/>
        <end position="489"/>
    </location>
</feature>
<evidence type="ECO:0000256" key="3">
    <source>
        <dbReference type="ARBA" id="ARBA00022692"/>
    </source>
</evidence>
<dbReference type="RefSeq" id="WP_264945603.1">
    <property type="nucleotide sequence ID" value="NZ_JAPDRA010000009.1"/>
</dbReference>
<accession>A0ABW3H8M1</accession>
<dbReference type="Proteomes" id="UP001596977">
    <property type="component" value="Unassembled WGS sequence"/>
</dbReference>
<feature type="transmembrane region" description="Helical" evidence="6">
    <location>
        <begin position="299"/>
        <end position="316"/>
    </location>
</feature>
<evidence type="ECO:0000259" key="7">
    <source>
        <dbReference type="PROSITE" id="PS50850"/>
    </source>
</evidence>
<sequence length="541" mass="57337">MSGAEAKSPPPLGGRAAWYALTLVSLVQAMSMVDRQILAILVPRIKADLHIADAEMGLLYGTVFALFYAIFSLPLGRLADGWIRTRLLSISILGWSAMTALAGFANSFATLAVSRLGVGIGEASAQPAGMSLLSDSFPKEKRGIIGAAMSAAIALGLGGALVLGGFTADWWDRTWPAGQAPFGFKGWQAAFLAASIPGIVIGILIGRMPEPRRGAADGLTPHEDPHPFAASWRTLAAILPVTCWLNLARLRAGAGAIALNAAGLIAIVLAMYGVTLWTGSLRPNAPPLMIGGMAISGNALQWSIAGFGCYVLLNWLQSLRLTDRPAFVLILRSPAALLVLAVASLQTVINYGVMGWTPAYLIKHFHQSPTQVGLMFGTISAAIGILGPVIAGPVADWTHKRVPGGRLYVTLGSLALSPFFALATYRAEDIGGFYLWFSLFSILLTLWLPSIYATLMDLVLPRMRGVMMSFYILVMTILGLGVGPFWVGMASDLNGGDLGSAILSVFWLAPAIVVLTALAIWRLPRDEAAMLDRAREAGEAV</sequence>
<feature type="transmembrane region" description="Helical" evidence="6">
    <location>
        <begin position="501"/>
        <end position="521"/>
    </location>
</feature>
<evidence type="ECO:0000256" key="5">
    <source>
        <dbReference type="ARBA" id="ARBA00023136"/>
    </source>
</evidence>
<evidence type="ECO:0000256" key="2">
    <source>
        <dbReference type="ARBA" id="ARBA00022448"/>
    </source>
</evidence>
<dbReference type="InterPro" id="IPR036259">
    <property type="entry name" value="MFS_trans_sf"/>
</dbReference>